<evidence type="ECO:0000256" key="3">
    <source>
        <dbReference type="ARBA" id="ARBA00022448"/>
    </source>
</evidence>
<gene>
    <name evidence="10" type="ORF">DTO57_02700</name>
</gene>
<keyword evidence="6 9" id="KW-1133">Transmembrane helix</keyword>
<keyword evidence="4" id="KW-1003">Cell membrane</keyword>
<sequence length="408" mass="43116">MKPSPRQRAVSPALRQNPRTSPSLTNDVPRGMRIAGAYAWRLVAIAAAAGVLIWLVMRFKLLVVPLLVAILITALVWPIFSWLRAHGVHKWIATAITVLGTLTIVSALIWLVSWQISRQWSDVVAKAEQTVTAFQTFLTDGPLHLSSTDIDQLLTDGLNQLQQQASVLINGVVAVGSTLGHVGAGALLALFALLCLLADGGTIWRWTVRLFPRRARQAVDQAGRNGWQTLINYAKTQIAVATIDAVGIGAGAFLLGVPLAIPIAVTVFLGSFVPVVGAIATGAIAVLIALLYNGVWVAVAMLAVVLVVQQIEGHILQPLIMGTAVNVHPLAVIMSVAGGSMLAGIPGALFAVPIVAFLNVAAVTIASGTWRTGAAPDPDSLIWSTHPVESRISTRRWAGTTKTGTDQS</sequence>
<feature type="transmembrane region" description="Helical" evidence="9">
    <location>
        <begin position="62"/>
        <end position="80"/>
    </location>
</feature>
<feature type="transmembrane region" description="Helical" evidence="9">
    <location>
        <begin position="92"/>
        <end position="112"/>
    </location>
</feature>
<comment type="caution">
    <text evidence="10">The sequence shown here is derived from an EMBL/GenBank/DDBJ whole genome shotgun (WGS) entry which is preliminary data.</text>
</comment>
<dbReference type="OrthoDB" id="9784366at2"/>
<feature type="transmembrane region" description="Helical" evidence="9">
    <location>
        <begin position="182"/>
        <end position="204"/>
    </location>
</feature>
<feature type="transmembrane region" description="Helical" evidence="9">
    <location>
        <begin position="343"/>
        <end position="366"/>
    </location>
</feature>
<feature type="transmembrane region" description="Helical" evidence="9">
    <location>
        <begin position="275"/>
        <end position="308"/>
    </location>
</feature>
<dbReference type="InterPro" id="IPR002549">
    <property type="entry name" value="AI-2E-like"/>
</dbReference>
<name>A0A367Y995_9MICO</name>
<dbReference type="PANTHER" id="PTHR21716">
    <property type="entry name" value="TRANSMEMBRANE PROTEIN"/>
    <property type="match status" value="1"/>
</dbReference>
<dbReference type="Pfam" id="PF01594">
    <property type="entry name" value="AI-2E_transport"/>
    <property type="match status" value="1"/>
</dbReference>
<feature type="transmembrane region" description="Helical" evidence="9">
    <location>
        <begin position="245"/>
        <end position="269"/>
    </location>
</feature>
<feature type="region of interest" description="Disordered" evidence="8">
    <location>
        <begin position="1"/>
        <end position="27"/>
    </location>
</feature>
<dbReference type="RefSeq" id="WP_114116666.1">
    <property type="nucleotide sequence ID" value="NZ_BMHU01000001.1"/>
</dbReference>
<evidence type="ECO:0000256" key="1">
    <source>
        <dbReference type="ARBA" id="ARBA00004651"/>
    </source>
</evidence>
<proteinExistence type="inferred from homology"/>
<evidence type="ECO:0000256" key="2">
    <source>
        <dbReference type="ARBA" id="ARBA00009773"/>
    </source>
</evidence>
<evidence type="ECO:0000313" key="10">
    <source>
        <dbReference type="EMBL" id="RCK61561.1"/>
    </source>
</evidence>
<evidence type="ECO:0000256" key="6">
    <source>
        <dbReference type="ARBA" id="ARBA00022989"/>
    </source>
</evidence>
<keyword evidence="7 9" id="KW-0472">Membrane</keyword>
<feature type="transmembrane region" description="Helical" evidence="9">
    <location>
        <begin position="38"/>
        <end position="56"/>
    </location>
</feature>
<evidence type="ECO:0000256" key="4">
    <source>
        <dbReference type="ARBA" id="ARBA00022475"/>
    </source>
</evidence>
<feature type="compositionally biased region" description="Polar residues" evidence="8">
    <location>
        <begin position="17"/>
        <end position="26"/>
    </location>
</feature>
<keyword evidence="11" id="KW-1185">Reference proteome</keyword>
<dbReference type="Proteomes" id="UP000253508">
    <property type="component" value="Unassembled WGS sequence"/>
</dbReference>
<evidence type="ECO:0000256" key="8">
    <source>
        <dbReference type="SAM" id="MobiDB-lite"/>
    </source>
</evidence>
<evidence type="ECO:0000256" key="7">
    <source>
        <dbReference type="ARBA" id="ARBA00023136"/>
    </source>
</evidence>
<keyword evidence="3" id="KW-0813">Transport</keyword>
<dbReference type="EMBL" id="QORO01000001">
    <property type="protein sequence ID" value="RCK61561.1"/>
    <property type="molecule type" value="Genomic_DNA"/>
</dbReference>
<evidence type="ECO:0000256" key="5">
    <source>
        <dbReference type="ARBA" id="ARBA00022692"/>
    </source>
</evidence>
<dbReference type="GO" id="GO:0005886">
    <property type="term" value="C:plasma membrane"/>
    <property type="evidence" value="ECO:0007669"/>
    <property type="project" value="UniProtKB-SubCell"/>
</dbReference>
<comment type="similarity">
    <text evidence="2">Belongs to the autoinducer-2 exporter (AI-2E) (TC 2.A.86) family.</text>
</comment>
<keyword evidence="5 9" id="KW-0812">Transmembrane</keyword>
<accession>A0A367Y995</accession>
<protein>
    <submittedName>
        <fullName evidence="10">AI-2E family transporter</fullName>
    </submittedName>
</protein>
<feature type="transmembrane region" description="Helical" evidence="9">
    <location>
        <begin position="315"/>
        <end position="337"/>
    </location>
</feature>
<dbReference type="GO" id="GO:0055085">
    <property type="term" value="P:transmembrane transport"/>
    <property type="evidence" value="ECO:0007669"/>
    <property type="project" value="TreeGrafter"/>
</dbReference>
<comment type="subcellular location">
    <subcellularLocation>
        <location evidence="1">Cell membrane</location>
        <topology evidence="1">Multi-pass membrane protein</topology>
    </subcellularLocation>
</comment>
<evidence type="ECO:0000313" key="11">
    <source>
        <dbReference type="Proteomes" id="UP000253508"/>
    </source>
</evidence>
<organism evidence="10 11">
    <name type="scientific">Microbacterium sorbitolivorans</name>
    <dbReference type="NCBI Taxonomy" id="1867410"/>
    <lineage>
        <taxon>Bacteria</taxon>
        <taxon>Bacillati</taxon>
        <taxon>Actinomycetota</taxon>
        <taxon>Actinomycetes</taxon>
        <taxon>Micrococcales</taxon>
        <taxon>Microbacteriaceae</taxon>
        <taxon>Microbacterium</taxon>
    </lineage>
</organism>
<dbReference type="AlphaFoldDB" id="A0A367Y995"/>
<evidence type="ECO:0000256" key="9">
    <source>
        <dbReference type="SAM" id="Phobius"/>
    </source>
</evidence>
<reference evidence="10 11" key="1">
    <citation type="submission" date="2018-07" db="EMBL/GenBank/DDBJ databases">
        <title>Microbacterium endoborsara sp. nov., a novel actinobacterium isolated from Borszczowia aralocaspica.</title>
        <authorList>
            <person name="An D."/>
        </authorList>
    </citation>
    <scope>NUCLEOTIDE SEQUENCE [LARGE SCALE GENOMIC DNA]</scope>
    <source>
        <strain evidence="10 11">C1.15228</strain>
    </source>
</reference>
<dbReference type="PANTHER" id="PTHR21716:SF53">
    <property type="entry name" value="PERMEASE PERM-RELATED"/>
    <property type="match status" value="1"/>
</dbReference>